<feature type="compositionally biased region" description="Basic residues" evidence="1">
    <location>
        <begin position="143"/>
        <end position="153"/>
    </location>
</feature>
<dbReference type="Proteomes" id="UP000198403">
    <property type="component" value="Unassembled WGS sequence"/>
</dbReference>
<protein>
    <submittedName>
        <fullName evidence="3">Helix-turn-helix</fullName>
    </submittedName>
</protein>
<dbReference type="PROSITE" id="PS50943">
    <property type="entry name" value="HTH_CROC1"/>
    <property type="match status" value="1"/>
</dbReference>
<dbReference type="Pfam" id="PF01381">
    <property type="entry name" value="HTH_3"/>
    <property type="match status" value="1"/>
</dbReference>
<dbReference type="SUPFAM" id="SSF47413">
    <property type="entry name" value="lambda repressor-like DNA-binding domains"/>
    <property type="match status" value="1"/>
</dbReference>
<name>A0A239AI55_9ACTN</name>
<evidence type="ECO:0000256" key="1">
    <source>
        <dbReference type="SAM" id="MobiDB-lite"/>
    </source>
</evidence>
<keyword evidence="4" id="KW-1185">Reference proteome</keyword>
<organism evidence="3 4">
    <name type="scientific">Blastococcus mobilis</name>
    <dbReference type="NCBI Taxonomy" id="1938746"/>
    <lineage>
        <taxon>Bacteria</taxon>
        <taxon>Bacillati</taxon>
        <taxon>Actinomycetota</taxon>
        <taxon>Actinomycetes</taxon>
        <taxon>Geodermatophilales</taxon>
        <taxon>Geodermatophilaceae</taxon>
        <taxon>Blastococcus</taxon>
    </lineage>
</organism>
<dbReference type="Gene3D" id="1.10.260.40">
    <property type="entry name" value="lambda repressor-like DNA-binding domains"/>
    <property type="match status" value="1"/>
</dbReference>
<dbReference type="SMART" id="SM00530">
    <property type="entry name" value="HTH_XRE"/>
    <property type="match status" value="1"/>
</dbReference>
<dbReference type="EMBL" id="FZNO01000045">
    <property type="protein sequence ID" value="SNR95061.1"/>
    <property type="molecule type" value="Genomic_DNA"/>
</dbReference>
<evidence type="ECO:0000313" key="3">
    <source>
        <dbReference type="EMBL" id="SNR95061.1"/>
    </source>
</evidence>
<dbReference type="RefSeq" id="WP_089338934.1">
    <property type="nucleotide sequence ID" value="NZ_FZNO01000045.1"/>
</dbReference>
<reference evidence="3 4" key="1">
    <citation type="submission" date="2017-06" db="EMBL/GenBank/DDBJ databases">
        <authorList>
            <person name="Kim H.J."/>
            <person name="Triplett B.A."/>
        </authorList>
    </citation>
    <scope>NUCLEOTIDE SEQUENCE [LARGE SCALE GENOMIC DNA]</scope>
    <source>
        <strain evidence="3 4">DSM 44272</strain>
    </source>
</reference>
<proteinExistence type="predicted"/>
<dbReference type="InterPro" id="IPR010982">
    <property type="entry name" value="Lambda_DNA-bd_dom_sf"/>
</dbReference>
<dbReference type="GO" id="GO:0003677">
    <property type="term" value="F:DNA binding"/>
    <property type="evidence" value="ECO:0007669"/>
    <property type="project" value="InterPro"/>
</dbReference>
<dbReference type="CDD" id="cd00093">
    <property type="entry name" value="HTH_XRE"/>
    <property type="match status" value="1"/>
</dbReference>
<dbReference type="InterPro" id="IPR001387">
    <property type="entry name" value="Cro/C1-type_HTH"/>
</dbReference>
<sequence>MKERDLIEEVEMFRRGRPSAQRAYDLLRDGYINAADIPAEFPDSYEGRVAYERDYLSGQIVEGVQSFMEERGLNQQEVARRMGLTEGRVSQILSGEQNLTLRTLASLAAALEGHFHICFGEGITPPWKQHPEPRSTEEDALRAKAHAVGRHPR</sequence>
<feature type="compositionally biased region" description="Basic and acidic residues" evidence="1">
    <location>
        <begin position="129"/>
        <end position="142"/>
    </location>
</feature>
<dbReference type="OrthoDB" id="4640255at2"/>
<evidence type="ECO:0000313" key="4">
    <source>
        <dbReference type="Proteomes" id="UP000198403"/>
    </source>
</evidence>
<feature type="domain" description="HTH cro/C1-type" evidence="2">
    <location>
        <begin position="64"/>
        <end position="118"/>
    </location>
</feature>
<dbReference type="AlphaFoldDB" id="A0A239AI55"/>
<feature type="region of interest" description="Disordered" evidence="1">
    <location>
        <begin position="126"/>
        <end position="153"/>
    </location>
</feature>
<accession>A0A239AI55</accession>
<evidence type="ECO:0000259" key="2">
    <source>
        <dbReference type="PROSITE" id="PS50943"/>
    </source>
</evidence>
<gene>
    <name evidence="3" type="ORF">SAMN06272737_14514</name>
</gene>